<keyword evidence="2" id="KW-1185">Reference proteome</keyword>
<keyword evidence="1" id="KW-0472">Membrane</keyword>
<organism evidence="2 3">
    <name type="scientific">Actinia tenebrosa</name>
    <name type="common">Australian red waratah sea anemone</name>
    <dbReference type="NCBI Taxonomy" id="6105"/>
    <lineage>
        <taxon>Eukaryota</taxon>
        <taxon>Metazoa</taxon>
        <taxon>Cnidaria</taxon>
        <taxon>Anthozoa</taxon>
        <taxon>Hexacorallia</taxon>
        <taxon>Actiniaria</taxon>
        <taxon>Actiniidae</taxon>
        <taxon>Actinia</taxon>
    </lineage>
</organism>
<feature type="transmembrane region" description="Helical" evidence="1">
    <location>
        <begin position="90"/>
        <end position="112"/>
    </location>
</feature>
<dbReference type="RefSeq" id="XP_031560975.1">
    <property type="nucleotide sequence ID" value="XM_031705115.1"/>
</dbReference>
<dbReference type="OrthoDB" id="10274567at2759"/>
<keyword evidence="1" id="KW-0812">Transmembrane</keyword>
<name>A0A6P8I8I6_ACTTE</name>
<dbReference type="AlphaFoldDB" id="A0A6P8I8I6"/>
<dbReference type="GeneID" id="116296979"/>
<dbReference type="Proteomes" id="UP000515163">
    <property type="component" value="Unplaced"/>
</dbReference>
<evidence type="ECO:0000256" key="1">
    <source>
        <dbReference type="SAM" id="Phobius"/>
    </source>
</evidence>
<proteinExistence type="predicted"/>
<gene>
    <name evidence="3" type="primary">LOC116296979</name>
</gene>
<feature type="transmembrane region" description="Helical" evidence="1">
    <location>
        <begin position="124"/>
        <end position="143"/>
    </location>
</feature>
<feature type="transmembrane region" description="Helical" evidence="1">
    <location>
        <begin position="51"/>
        <end position="70"/>
    </location>
</feature>
<evidence type="ECO:0000313" key="2">
    <source>
        <dbReference type="Proteomes" id="UP000515163"/>
    </source>
</evidence>
<feature type="transmembrane region" description="Helical" evidence="1">
    <location>
        <begin position="163"/>
        <end position="180"/>
    </location>
</feature>
<keyword evidence="1" id="KW-1133">Transmembrane helix</keyword>
<protein>
    <submittedName>
        <fullName evidence="3">Uncharacterized protein LOC116296979</fullName>
    </submittedName>
</protein>
<sequence length="212" mass="24279">MSSGEEMLLDVEITSSNPSSCAPYALIITNTVLVSVVCLRPEFYKIKTAVLAILFGSDSIAFFIGVMNSMDYLTREDHLERQNKGNQTCLIYRLQANVIALLFNAALVIVVNQRTKKLKSPEKVPVTLSNVLCVLFNGIAWYIPNEINRQFHFSMYITVQGDWIQSEIWGLDLIFVLYFYRGIFIGLSFISDYLNAKNEEDDERELRYISYL</sequence>
<dbReference type="InParanoid" id="A0A6P8I8I6"/>
<dbReference type="KEGG" id="aten:116296979"/>
<accession>A0A6P8I8I6</accession>
<evidence type="ECO:0000313" key="3">
    <source>
        <dbReference type="RefSeq" id="XP_031560975.1"/>
    </source>
</evidence>
<feature type="transmembrane region" description="Helical" evidence="1">
    <location>
        <begin position="22"/>
        <end position="39"/>
    </location>
</feature>
<reference evidence="3" key="1">
    <citation type="submission" date="2025-08" db="UniProtKB">
        <authorList>
            <consortium name="RefSeq"/>
        </authorList>
    </citation>
    <scope>IDENTIFICATION</scope>
    <source>
        <tissue evidence="3">Tentacle</tissue>
    </source>
</reference>